<dbReference type="InterPro" id="IPR013751">
    <property type="entry name" value="ACP_syn_III_N"/>
</dbReference>
<evidence type="ECO:0000259" key="4">
    <source>
        <dbReference type="Pfam" id="PF08545"/>
    </source>
</evidence>
<keyword evidence="1" id="KW-0808">Transferase</keyword>
<protein>
    <submittedName>
        <fullName evidence="5">Ketoacyl-ACP synthase III</fullName>
    </submittedName>
</protein>
<dbReference type="Gene3D" id="3.40.47.10">
    <property type="match status" value="1"/>
</dbReference>
<feature type="domain" description="Beta-ketoacyl-[acyl-carrier-protein] synthase III C-terminal" evidence="3">
    <location>
        <begin position="250"/>
        <end position="338"/>
    </location>
</feature>
<dbReference type="SUPFAM" id="SSF53901">
    <property type="entry name" value="Thiolase-like"/>
    <property type="match status" value="1"/>
</dbReference>
<gene>
    <name evidence="5" type="ORF">H8744_12675</name>
</gene>
<dbReference type="AlphaFoldDB" id="A0A926F928"/>
<feature type="domain" description="Beta-ketoacyl-[acyl-carrier-protein] synthase III N-terminal" evidence="4">
    <location>
        <begin position="113"/>
        <end position="189"/>
    </location>
</feature>
<dbReference type="CDD" id="cd00830">
    <property type="entry name" value="KAS_III"/>
    <property type="match status" value="1"/>
</dbReference>
<dbReference type="Pfam" id="PF08545">
    <property type="entry name" value="ACP_syn_III"/>
    <property type="match status" value="1"/>
</dbReference>
<dbReference type="PANTHER" id="PTHR34069">
    <property type="entry name" value="3-OXOACYL-[ACYL-CARRIER-PROTEIN] SYNTHASE 3"/>
    <property type="match status" value="1"/>
</dbReference>
<reference evidence="5" key="1">
    <citation type="submission" date="2020-08" db="EMBL/GenBank/DDBJ databases">
        <title>Genome public.</title>
        <authorList>
            <person name="Liu C."/>
            <person name="Sun Q."/>
        </authorList>
    </citation>
    <scope>NUCLEOTIDE SEQUENCE</scope>
    <source>
        <strain evidence="5">N12</strain>
    </source>
</reference>
<evidence type="ECO:0000259" key="3">
    <source>
        <dbReference type="Pfam" id="PF08541"/>
    </source>
</evidence>
<dbReference type="InterPro" id="IPR016039">
    <property type="entry name" value="Thiolase-like"/>
</dbReference>
<keyword evidence="2" id="KW-0012">Acyltransferase</keyword>
<dbReference type="Pfam" id="PF08541">
    <property type="entry name" value="ACP_syn_III_C"/>
    <property type="match status" value="1"/>
</dbReference>
<dbReference type="GO" id="GO:0044550">
    <property type="term" value="P:secondary metabolite biosynthetic process"/>
    <property type="evidence" value="ECO:0007669"/>
    <property type="project" value="TreeGrafter"/>
</dbReference>
<dbReference type="PANTHER" id="PTHR34069:SF3">
    <property type="entry name" value="ACYL-COA:ACYL-COA ALKYLTRANSFERASE"/>
    <property type="match status" value="1"/>
</dbReference>
<dbReference type="RefSeq" id="WP_262435187.1">
    <property type="nucleotide sequence ID" value="NZ_JACRTF010000001.1"/>
</dbReference>
<accession>A0A926F928</accession>
<proteinExistence type="predicted"/>
<evidence type="ECO:0000313" key="5">
    <source>
        <dbReference type="EMBL" id="MBC8594085.1"/>
    </source>
</evidence>
<name>A0A926F928_9BACT</name>
<keyword evidence="6" id="KW-1185">Reference proteome</keyword>
<dbReference type="GO" id="GO:0006633">
    <property type="term" value="P:fatty acid biosynthetic process"/>
    <property type="evidence" value="ECO:0007669"/>
    <property type="project" value="InterPro"/>
</dbReference>
<evidence type="ECO:0000313" key="6">
    <source>
        <dbReference type="Proteomes" id="UP000651085"/>
    </source>
</evidence>
<dbReference type="InterPro" id="IPR013747">
    <property type="entry name" value="ACP_syn_III_C"/>
</dbReference>
<comment type="caution">
    <text evidence="5">The sequence shown here is derived from an EMBL/GenBank/DDBJ whole genome shotgun (WGS) entry which is preliminary data.</text>
</comment>
<dbReference type="EMBL" id="JACRTF010000001">
    <property type="protein sequence ID" value="MBC8594085.1"/>
    <property type="molecule type" value="Genomic_DNA"/>
</dbReference>
<evidence type="ECO:0000256" key="1">
    <source>
        <dbReference type="ARBA" id="ARBA00022679"/>
    </source>
</evidence>
<dbReference type="GO" id="GO:0004315">
    <property type="term" value="F:3-oxoacyl-[acyl-carrier-protein] synthase activity"/>
    <property type="evidence" value="ECO:0007669"/>
    <property type="project" value="InterPro"/>
</dbReference>
<dbReference type="Proteomes" id="UP000651085">
    <property type="component" value="Unassembled WGS sequence"/>
</dbReference>
<sequence>MALLTVRNVSLKGIASCVPANMEENAGLPLFKEDEAQKFSASTGIFRRRLADKNTTTSDLCYYAAEKLITELGWEKDSIECLVFVTQSPDYILPATSCILQERLGLGIDTYAIDISLGCSGWVYGLATISQMISASGMKRGLLLCGDTTTYTSTMDKSAYPLFGACGTATAFQFEENSAPMFMNLNTDGSGYKAIIIPDGGCRNPVTKDSLEYREIEEGISRNSLQTVLDGMDVFTFGISRAPQSVNKLLEYANVGRENVDYYLFHQANLFMNEKIRKKLKLTAEQVPYSLADFGNTSSASIPLTATTQIRGRLSGGKLKMVACGFGVGLSWGSVYLETNEIVCPDLIEI</sequence>
<evidence type="ECO:0000256" key="2">
    <source>
        <dbReference type="ARBA" id="ARBA00023315"/>
    </source>
</evidence>
<organism evidence="5 6">
    <name type="scientific">Jilunia laotingensis</name>
    <dbReference type="NCBI Taxonomy" id="2763675"/>
    <lineage>
        <taxon>Bacteria</taxon>
        <taxon>Pseudomonadati</taxon>
        <taxon>Bacteroidota</taxon>
        <taxon>Bacteroidia</taxon>
        <taxon>Bacteroidales</taxon>
        <taxon>Bacteroidaceae</taxon>
        <taxon>Jilunia</taxon>
    </lineage>
</organism>